<dbReference type="AlphaFoldDB" id="A0A2W4SYZ8"/>
<evidence type="ECO:0000313" key="2">
    <source>
        <dbReference type="Proteomes" id="UP000249396"/>
    </source>
</evidence>
<organism evidence="1 2">
    <name type="scientific">Candidatus Methylumidiphilus alinenensis</name>
    <dbReference type="NCBI Taxonomy" id="2202197"/>
    <lineage>
        <taxon>Bacteria</taxon>
        <taxon>Pseudomonadati</taxon>
        <taxon>Pseudomonadota</taxon>
        <taxon>Gammaproteobacteria</taxon>
        <taxon>Methylococcales</taxon>
        <taxon>Candidatus Methylumidiphilus</taxon>
    </lineage>
</organism>
<dbReference type="EMBL" id="QJPH01000329">
    <property type="protein sequence ID" value="PZN77844.1"/>
    <property type="molecule type" value="Genomic_DNA"/>
</dbReference>
<protein>
    <submittedName>
        <fullName evidence="1">Uncharacterized protein</fullName>
    </submittedName>
</protein>
<gene>
    <name evidence="1" type="ORF">DM484_13945</name>
</gene>
<comment type="caution">
    <text evidence="1">The sequence shown here is derived from an EMBL/GenBank/DDBJ whole genome shotgun (WGS) entry which is preliminary data.</text>
</comment>
<reference evidence="1 2" key="1">
    <citation type="journal article" date="2018" name="Aquat. Microb. Ecol.">
        <title>Gammaproteobacterial methanotrophs dominate.</title>
        <authorList>
            <person name="Rissanen A.J."/>
            <person name="Saarenheimo J."/>
            <person name="Tiirola M."/>
            <person name="Peura S."/>
            <person name="Aalto S.L."/>
            <person name="Karvinen A."/>
            <person name="Nykanen H."/>
        </authorList>
    </citation>
    <scope>NUCLEOTIDE SEQUENCE [LARGE SCALE GENOMIC DNA]</scope>
    <source>
        <strain evidence="1">AMbin10</strain>
    </source>
</reference>
<accession>A0A2W4SYZ8</accession>
<proteinExistence type="predicted"/>
<evidence type="ECO:0000313" key="1">
    <source>
        <dbReference type="EMBL" id="PZN77844.1"/>
    </source>
</evidence>
<name>A0A2W4SYZ8_9GAMM</name>
<dbReference type="Proteomes" id="UP000249396">
    <property type="component" value="Unassembled WGS sequence"/>
</dbReference>
<sequence length="152" mass="17098">MKITQIEREQLKTKLVQTFGESIKLGMDKTTAPIKFPAASLWEFLNGEWESADTQPALTRKALLEKDGEIRHLFEVRCNQSCATIEGQTLSNFKLRTKHGRNQSPILQPRPKFDQQVILQSEPALSFFCMDWGGMPPILGRTALAKGFGPHG</sequence>